<dbReference type="Proteomes" id="UP001500604">
    <property type="component" value="Unassembled WGS sequence"/>
</dbReference>
<reference evidence="7" key="1">
    <citation type="journal article" date="2019" name="Int. J. Syst. Evol. Microbiol.">
        <title>The Global Catalogue of Microorganisms (GCM) 10K type strain sequencing project: providing services to taxonomists for standard genome sequencing and annotation.</title>
        <authorList>
            <consortium name="The Broad Institute Genomics Platform"/>
            <consortium name="The Broad Institute Genome Sequencing Center for Infectious Disease"/>
            <person name="Wu L."/>
            <person name="Ma J."/>
        </authorList>
    </citation>
    <scope>NUCLEOTIDE SEQUENCE [LARGE SCALE GENOMIC DNA]</scope>
    <source>
        <strain evidence="7">JCM 17805</strain>
    </source>
</reference>
<gene>
    <name evidence="6" type="ORF">GCM10023116_17740</name>
</gene>
<evidence type="ECO:0000256" key="4">
    <source>
        <dbReference type="SAM" id="MobiDB-lite"/>
    </source>
</evidence>
<comment type="subcellular location">
    <subcellularLocation>
        <location evidence="1">Bacterial microcompartment</location>
    </subcellularLocation>
</comment>
<dbReference type="Pfam" id="PF00936">
    <property type="entry name" value="BMC"/>
    <property type="match status" value="1"/>
</dbReference>
<dbReference type="SUPFAM" id="SSF143414">
    <property type="entry name" value="CcmK-like"/>
    <property type="match status" value="1"/>
</dbReference>
<dbReference type="SMART" id="SM00877">
    <property type="entry name" value="BMC"/>
    <property type="match status" value="1"/>
</dbReference>
<feature type="compositionally biased region" description="Low complexity" evidence="4">
    <location>
        <begin position="137"/>
        <end position="150"/>
    </location>
</feature>
<accession>A0ABP8V086</accession>
<dbReference type="PROSITE" id="PS51930">
    <property type="entry name" value="BMC_2"/>
    <property type="match status" value="1"/>
</dbReference>
<dbReference type="InterPro" id="IPR044872">
    <property type="entry name" value="CcmK/CsoS1_BMC"/>
</dbReference>
<evidence type="ECO:0000259" key="5">
    <source>
        <dbReference type="PROSITE" id="PS51930"/>
    </source>
</evidence>
<dbReference type="RefSeq" id="WP_425559217.1">
    <property type="nucleotide sequence ID" value="NZ_BAABFL010000134.1"/>
</dbReference>
<dbReference type="PANTHER" id="PTHR33941">
    <property type="entry name" value="PROPANEDIOL UTILIZATION PROTEIN PDUA"/>
    <property type="match status" value="1"/>
</dbReference>
<dbReference type="PANTHER" id="PTHR33941:SF11">
    <property type="entry name" value="BACTERIAL MICROCOMPARTMENT SHELL PROTEIN PDUJ"/>
    <property type="match status" value="1"/>
</dbReference>
<proteinExistence type="inferred from homology"/>
<protein>
    <recommendedName>
        <fullName evidence="5">BMC domain-containing protein</fullName>
    </recommendedName>
</protein>
<evidence type="ECO:0000256" key="3">
    <source>
        <dbReference type="PROSITE-ProRule" id="PRU01278"/>
    </source>
</evidence>
<dbReference type="CDD" id="cd07045">
    <property type="entry name" value="BMC_CcmK_like"/>
    <property type="match status" value="1"/>
</dbReference>
<name>A0ABP8V086_9GAMM</name>
<feature type="region of interest" description="Disordered" evidence="4">
    <location>
        <begin position="84"/>
        <end position="184"/>
    </location>
</feature>
<evidence type="ECO:0000256" key="1">
    <source>
        <dbReference type="ARBA" id="ARBA00024322"/>
    </source>
</evidence>
<dbReference type="Gene3D" id="3.30.70.1710">
    <property type="match status" value="1"/>
</dbReference>
<evidence type="ECO:0000256" key="2">
    <source>
        <dbReference type="ARBA" id="ARBA00024446"/>
    </source>
</evidence>
<feature type="compositionally biased region" description="Low complexity" evidence="4">
    <location>
        <begin position="164"/>
        <end position="173"/>
    </location>
</feature>
<dbReference type="InterPro" id="IPR050575">
    <property type="entry name" value="BMC_shell"/>
</dbReference>
<sequence>MRGQEAAGFIETVGYLAAVEAADVCLKAANVTLSGIERVGGGLVTIIIRGDVGATKAAIEAGTVAADRVGRVVSTHVIARPAADLAPLLDKPDPDGDGGPDGSQPEPDAPVTPDEPKPAVEAKPETPASAESRRDTTVTVARTFVVTAPSEKPKKAEPKPKPAPKAAAKQEQPVTAQEPQPETAEALRLHRTVELRNMARQLPDIGMSKNQIKFAKKEELIRVIVAHHERANTERMK</sequence>
<dbReference type="InterPro" id="IPR037233">
    <property type="entry name" value="CcmK-like_sf"/>
</dbReference>
<organism evidence="6 7">
    <name type="scientific">Kistimonas scapharcae</name>
    <dbReference type="NCBI Taxonomy" id="1036133"/>
    <lineage>
        <taxon>Bacteria</taxon>
        <taxon>Pseudomonadati</taxon>
        <taxon>Pseudomonadota</taxon>
        <taxon>Gammaproteobacteria</taxon>
        <taxon>Oceanospirillales</taxon>
        <taxon>Endozoicomonadaceae</taxon>
        <taxon>Kistimonas</taxon>
    </lineage>
</organism>
<feature type="compositionally biased region" description="Basic and acidic residues" evidence="4">
    <location>
        <begin position="114"/>
        <end position="124"/>
    </location>
</feature>
<keyword evidence="7" id="KW-1185">Reference proteome</keyword>
<keyword evidence="2" id="KW-1283">Bacterial microcompartment</keyword>
<feature type="domain" description="BMC" evidence="5">
    <location>
        <begin position="6"/>
        <end position="90"/>
    </location>
</feature>
<evidence type="ECO:0000313" key="6">
    <source>
        <dbReference type="EMBL" id="GAA4649500.1"/>
    </source>
</evidence>
<dbReference type="InterPro" id="IPR000249">
    <property type="entry name" value="BMC_dom"/>
</dbReference>
<comment type="caution">
    <text evidence="6">The sequence shown here is derived from an EMBL/GenBank/DDBJ whole genome shotgun (WGS) entry which is preliminary data.</text>
</comment>
<feature type="compositionally biased region" description="Basic and acidic residues" evidence="4">
    <location>
        <begin position="151"/>
        <end position="160"/>
    </location>
</feature>
<comment type="similarity">
    <text evidence="3">Belongs to the bacterial microcompartments protein family.</text>
</comment>
<evidence type="ECO:0000313" key="7">
    <source>
        <dbReference type="Proteomes" id="UP001500604"/>
    </source>
</evidence>
<dbReference type="EMBL" id="BAABFL010000134">
    <property type="protein sequence ID" value="GAA4649500.1"/>
    <property type="molecule type" value="Genomic_DNA"/>
</dbReference>